<proteinExistence type="inferred from homology"/>
<feature type="transmembrane region" description="Helical" evidence="10">
    <location>
        <begin position="816"/>
        <end position="838"/>
    </location>
</feature>
<feature type="transmembrane region" description="Helical" evidence="10">
    <location>
        <begin position="858"/>
        <end position="878"/>
    </location>
</feature>
<dbReference type="GO" id="GO:0005524">
    <property type="term" value="F:ATP binding"/>
    <property type="evidence" value="ECO:0007669"/>
    <property type="project" value="UniProtKB-KW"/>
</dbReference>
<dbReference type="AlphaFoldDB" id="A0A2S0NJF1"/>
<dbReference type="PANTHER" id="PTHR43294">
    <property type="entry name" value="SODIUM/POTASSIUM-TRANSPORTING ATPASE SUBUNIT ALPHA"/>
    <property type="match status" value="1"/>
</dbReference>
<dbReference type="SUPFAM" id="SSF81660">
    <property type="entry name" value="Metal cation-transporting ATPase, ATP-binding domain N"/>
    <property type="match status" value="1"/>
</dbReference>
<feature type="transmembrane region" description="Helical" evidence="10">
    <location>
        <begin position="718"/>
        <end position="737"/>
    </location>
</feature>
<feature type="transmembrane region" description="Helical" evidence="10">
    <location>
        <begin position="686"/>
        <end position="706"/>
    </location>
</feature>
<dbReference type="GO" id="GO:0005886">
    <property type="term" value="C:plasma membrane"/>
    <property type="evidence" value="ECO:0007669"/>
    <property type="project" value="UniProtKB-SubCell"/>
</dbReference>
<accession>A0A2S0NJF1</accession>
<dbReference type="Pfam" id="PF00690">
    <property type="entry name" value="Cation_ATPase_N"/>
    <property type="match status" value="1"/>
</dbReference>
<sequence length="962" mass="107062">MNNFENNNLKETESSLKTDYKNGLKETEVNQRLKINGRNVLPIKKQRPWYIIFGLSLIEPIQILLMTAAIISVLAPRFGRWSEAMTWEDFIEFIVIILIVVLDAILQTVQTMKARKSVDALKSLSKPRAVVIRDGQQKEIDAENLVVGDIVILEAGKYIPAELRIIEASDLMVDESVLTGESLPVEKSNQQQNSTPILAELKNVVFMSTFTTTGRGIGVVTKTGINTEIGKISQTINENSDKETPLAKKIKKFSYWISLVAVTIGVLFFTIMMVIGEKDGWSSFLIIAITLAIGVIPESLSAIVSITLSFSTKRMVKENVIVKKLSSVETLGSVNVICTDKTGTLTQNKMTVKRMIWNNKILTDQEFMDTNLDEHKDLMLKGLVLPNDSVTEGEERIGDPTELALVDFAERMDVHETVARKKWQRIDEMPFDSERKLMSTVNKVNGENIIFTKGAIDQLLHVTTRILIDNKIMKFTPKLKKEILNHAKKLSDQALRVLAFAYNDGYDDLDNQDDLEQNLIFIGAVGMIDPVRPEAVQAVAEAHNSGIRVVMITGDHAITALAIARDLNLAYTEYEVMSSDVLEAMSDVDLLRIIDNIKVFARVNPEHKVRIVNLLQEKGNIVSMTGDGVNDAPSLAKAEIGVAMGITGTDVAKQAADVILTDDNFSTIMKGVNEGRNVFQKIRRSIVLLMGYNFANVLTILILSIINNTAPLNAVDILYVNLVVESCLAIAIGMGPLDSTLMNLPPKTGSNGLLNGLLIPILKIVIVMTIVSVGAFYLGMAFTPEALILEISKGQTSWWWEVIHSANFSVAQQENAIIFGRTALFISITFAPLIFAHLIKLSNWKATNKISFSISKPLVYASLIALLLNIIFIFTPVLNDHVFKLISFGEHGWNQNTIAMFFAAIGLALVPSIGILIWDFITFYAYHWSREAWQRNRHIVSKMVEEDEKIALAKTKRKSKKL</sequence>
<keyword evidence="9 10" id="KW-0472">Membrane</keyword>
<reference evidence="13" key="1">
    <citation type="submission" date="2018-02" db="EMBL/GenBank/DDBJ databases">
        <title>Firefly genomes illuminate parallel origins of bioluminescence in beetles.</title>
        <authorList>
            <person name="Fallon T.R."/>
            <person name="Lower S.E.S."/>
            <person name="Behringer M."/>
            <person name="Weng J.-K."/>
        </authorList>
    </citation>
    <scope>NUCLEOTIDE SEQUENCE [LARGE SCALE GENOMIC DNA]</scope>
</reference>
<dbReference type="SUPFAM" id="SSF81653">
    <property type="entry name" value="Calcium ATPase, transduction domain A"/>
    <property type="match status" value="1"/>
</dbReference>
<dbReference type="InterPro" id="IPR004014">
    <property type="entry name" value="ATPase_P-typ_cation-transptr_N"/>
</dbReference>
<dbReference type="Gene3D" id="2.70.150.10">
    <property type="entry name" value="Calcium-transporting ATPase, cytoplasmic transduction domain A"/>
    <property type="match status" value="1"/>
</dbReference>
<protein>
    <submittedName>
        <fullName evidence="12">Cation-translocating P-type ATPase</fullName>
    </submittedName>
</protein>
<feature type="transmembrane region" description="Helical" evidence="10">
    <location>
        <begin position="90"/>
        <end position="106"/>
    </location>
</feature>
<evidence type="ECO:0000256" key="8">
    <source>
        <dbReference type="ARBA" id="ARBA00022989"/>
    </source>
</evidence>
<keyword evidence="6" id="KW-0067">ATP-binding</keyword>
<dbReference type="InterPro" id="IPR008250">
    <property type="entry name" value="ATPase_P-typ_transduc_dom_A_sf"/>
</dbReference>
<evidence type="ECO:0000256" key="6">
    <source>
        <dbReference type="ARBA" id="ARBA00022840"/>
    </source>
</evidence>
<evidence type="ECO:0000259" key="11">
    <source>
        <dbReference type="SMART" id="SM00831"/>
    </source>
</evidence>
<dbReference type="GO" id="GO:0005391">
    <property type="term" value="F:P-type sodium:potassium-exchanging transporter activity"/>
    <property type="evidence" value="ECO:0007669"/>
    <property type="project" value="TreeGrafter"/>
</dbReference>
<keyword evidence="4 10" id="KW-0812">Transmembrane</keyword>
<evidence type="ECO:0000256" key="5">
    <source>
        <dbReference type="ARBA" id="ARBA00022741"/>
    </source>
</evidence>
<name>A0A2S0NJF1_9MOLU</name>
<evidence type="ECO:0000256" key="4">
    <source>
        <dbReference type="ARBA" id="ARBA00022692"/>
    </source>
</evidence>
<dbReference type="Pfam" id="PF13246">
    <property type="entry name" value="Cation_ATPase"/>
    <property type="match status" value="1"/>
</dbReference>
<dbReference type="InterPro" id="IPR050510">
    <property type="entry name" value="Cation_transp_ATPase_P-type"/>
</dbReference>
<evidence type="ECO:0000256" key="9">
    <source>
        <dbReference type="ARBA" id="ARBA00023136"/>
    </source>
</evidence>
<dbReference type="GO" id="GO:0036376">
    <property type="term" value="P:sodium ion export across plasma membrane"/>
    <property type="evidence" value="ECO:0007669"/>
    <property type="project" value="TreeGrafter"/>
</dbReference>
<feature type="transmembrane region" description="Helical" evidence="10">
    <location>
        <begin position="757"/>
        <end position="778"/>
    </location>
</feature>
<dbReference type="SFLD" id="SFLDS00003">
    <property type="entry name" value="Haloacid_Dehalogenase"/>
    <property type="match status" value="1"/>
</dbReference>
<comment type="similarity">
    <text evidence="2">Belongs to the cation transport ATPase (P-type) (TC 3.A.3) family. Type IIA subfamily.</text>
</comment>
<dbReference type="RefSeq" id="WP_303662489.1">
    <property type="nucleotide sequence ID" value="NZ_CP027019.1"/>
</dbReference>
<dbReference type="NCBIfam" id="TIGR01494">
    <property type="entry name" value="ATPase_P-type"/>
    <property type="match status" value="3"/>
</dbReference>
<dbReference type="Gene3D" id="3.40.50.1000">
    <property type="entry name" value="HAD superfamily/HAD-like"/>
    <property type="match status" value="1"/>
</dbReference>
<feature type="domain" description="Cation-transporting P-type ATPase N-terminal" evidence="11">
    <location>
        <begin position="3"/>
        <end position="77"/>
    </location>
</feature>
<feature type="transmembrane region" description="Helical" evidence="10">
    <location>
        <begin position="898"/>
        <end position="926"/>
    </location>
</feature>
<dbReference type="GO" id="GO:1902600">
    <property type="term" value="P:proton transmembrane transport"/>
    <property type="evidence" value="ECO:0007669"/>
    <property type="project" value="TreeGrafter"/>
</dbReference>
<gene>
    <name evidence="12" type="ORF">C5T88_00945</name>
</gene>
<dbReference type="InterPro" id="IPR044492">
    <property type="entry name" value="P_typ_ATPase_HD_dom"/>
</dbReference>
<keyword evidence="5" id="KW-0547">Nucleotide-binding</keyword>
<feature type="transmembrane region" description="Helical" evidence="10">
    <location>
        <begin position="253"/>
        <end position="275"/>
    </location>
</feature>
<evidence type="ECO:0000256" key="2">
    <source>
        <dbReference type="ARBA" id="ARBA00005675"/>
    </source>
</evidence>
<dbReference type="InterPro" id="IPR023214">
    <property type="entry name" value="HAD_sf"/>
</dbReference>
<feature type="transmembrane region" description="Helical" evidence="10">
    <location>
        <begin position="281"/>
        <end position="308"/>
    </location>
</feature>
<keyword evidence="3" id="KW-1003">Cell membrane</keyword>
<dbReference type="PROSITE" id="PS00154">
    <property type="entry name" value="ATPASE_E1_E2"/>
    <property type="match status" value="1"/>
</dbReference>
<dbReference type="GO" id="GO:0016887">
    <property type="term" value="F:ATP hydrolysis activity"/>
    <property type="evidence" value="ECO:0007669"/>
    <property type="project" value="InterPro"/>
</dbReference>
<evidence type="ECO:0000256" key="10">
    <source>
        <dbReference type="SAM" id="Phobius"/>
    </source>
</evidence>
<keyword evidence="8 10" id="KW-1133">Transmembrane helix</keyword>
<dbReference type="Proteomes" id="UP000239250">
    <property type="component" value="Chromosome"/>
</dbReference>
<dbReference type="PRINTS" id="PR00120">
    <property type="entry name" value="HATPASE"/>
</dbReference>
<organism evidence="12 13">
    <name type="scientific">Williamsoniiplasma luminosum</name>
    <dbReference type="NCBI Taxonomy" id="214888"/>
    <lineage>
        <taxon>Bacteria</taxon>
        <taxon>Bacillati</taxon>
        <taxon>Mycoplasmatota</taxon>
        <taxon>Mollicutes</taxon>
        <taxon>Entomoplasmatales</taxon>
        <taxon>Williamsoniiplasma</taxon>
    </lineage>
</organism>
<keyword evidence="7" id="KW-1278">Translocase</keyword>
<dbReference type="SMART" id="SM00831">
    <property type="entry name" value="Cation_ATPase_N"/>
    <property type="match status" value="1"/>
</dbReference>
<dbReference type="Gene3D" id="1.20.1110.10">
    <property type="entry name" value="Calcium-transporting ATPase, transmembrane domain"/>
    <property type="match status" value="1"/>
</dbReference>
<evidence type="ECO:0000313" key="12">
    <source>
        <dbReference type="EMBL" id="AVP49150.1"/>
    </source>
</evidence>
<dbReference type="SFLD" id="SFLDF00027">
    <property type="entry name" value="p-type_atpase"/>
    <property type="match status" value="1"/>
</dbReference>
<dbReference type="GO" id="GO:0006883">
    <property type="term" value="P:intracellular sodium ion homeostasis"/>
    <property type="evidence" value="ECO:0007669"/>
    <property type="project" value="TreeGrafter"/>
</dbReference>
<dbReference type="PANTHER" id="PTHR43294:SF21">
    <property type="entry name" value="CATION TRANSPORTING ATPASE"/>
    <property type="match status" value="1"/>
</dbReference>
<dbReference type="InterPro" id="IPR023298">
    <property type="entry name" value="ATPase_P-typ_TM_dom_sf"/>
</dbReference>
<dbReference type="SUPFAM" id="SSF81665">
    <property type="entry name" value="Calcium ATPase, transmembrane domain M"/>
    <property type="match status" value="1"/>
</dbReference>
<evidence type="ECO:0000256" key="1">
    <source>
        <dbReference type="ARBA" id="ARBA00004651"/>
    </source>
</evidence>
<evidence type="ECO:0000256" key="3">
    <source>
        <dbReference type="ARBA" id="ARBA00022475"/>
    </source>
</evidence>
<evidence type="ECO:0000313" key="13">
    <source>
        <dbReference type="Proteomes" id="UP000239250"/>
    </source>
</evidence>
<dbReference type="SFLD" id="SFLDG00002">
    <property type="entry name" value="C1.7:_P-type_atpase_like"/>
    <property type="match status" value="1"/>
</dbReference>
<dbReference type="InterPro" id="IPR036412">
    <property type="entry name" value="HAD-like_sf"/>
</dbReference>
<dbReference type="GO" id="GO:1990573">
    <property type="term" value="P:potassium ion import across plasma membrane"/>
    <property type="evidence" value="ECO:0007669"/>
    <property type="project" value="TreeGrafter"/>
</dbReference>
<dbReference type="Pfam" id="PF00122">
    <property type="entry name" value="E1-E2_ATPase"/>
    <property type="match status" value="1"/>
</dbReference>
<dbReference type="Pfam" id="PF00689">
    <property type="entry name" value="Cation_ATPase_C"/>
    <property type="match status" value="1"/>
</dbReference>
<dbReference type="EMBL" id="CP027019">
    <property type="protein sequence ID" value="AVP49150.1"/>
    <property type="molecule type" value="Genomic_DNA"/>
</dbReference>
<dbReference type="InterPro" id="IPR059000">
    <property type="entry name" value="ATPase_P-type_domA"/>
</dbReference>
<dbReference type="InterPro" id="IPR006068">
    <property type="entry name" value="ATPase_P-typ_cation-transptr_C"/>
</dbReference>
<dbReference type="GO" id="GO:0030007">
    <property type="term" value="P:intracellular potassium ion homeostasis"/>
    <property type="evidence" value="ECO:0007669"/>
    <property type="project" value="TreeGrafter"/>
</dbReference>
<dbReference type="Gene3D" id="3.40.1110.10">
    <property type="entry name" value="Calcium-transporting ATPase, cytoplasmic domain N"/>
    <property type="match status" value="1"/>
</dbReference>
<dbReference type="FunFam" id="3.40.50.1000:FF:000001">
    <property type="entry name" value="Phospholipid-transporting ATPase IC"/>
    <property type="match status" value="1"/>
</dbReference>
<dbReference type="InterPro" id="IPR001757">
    <property type="entry name" value="P_typ_ATPase"/>
</dbReference>
<dbReference type="SUPFAM" id="SSF56784">
    <property type="entry name" value="HAD-like"/>
    <property type="match status" value="1"/>
</dbReference>
<feature type="transmembrane region" description="Helical" evidence="10">
    <location>
        <begin position="49"/>
        <end position="75"/>
    </location>
</feature>
<dbReference type="PRINTS" id="PR00119">
    <property type="entry name" value="CATATPASE"/>
</dbReference>
<evidence type="ECO:0000256" key="7">
    <source>
        <dbReference type="ARBA" id="ARBA00022967"/>
    </source>
</evidence>
<dbReference type="InterPro" id="IPR018303">
    <property type="entry name" value="ATPase_P-typ_P_site"/>
</dbReference>
<dbReference type="InterPro" id="IPR023299">
    <property type="entry name" value="ATPase_P-typ_cyto_dom_N"/>
</dbReference>
<comment type="subcellular location">
    <subcellularLocation>
        <location evidence="1">Cell membrane</location>
        <topology evidence="1">Multi-pass membrane protein</topology>
    </subcellularLocation>
</comment>